<sequence length="1221" mass="132565">MLQAWARIDGQASRRFSVYVDPEATLEADTPDADRQTAREAATALLALPWELLHDGQGYLFQGRHPTRVRRRLPNTRVLDLPLLAPPIRILLVSPRPEDQACGYIDHRVSALALVAAIEELGSLVELTILSPPTLSALSEALTRAQDARAPFHVVHFDGHGVYDHRAGLGGLCFEDPRDLGSLERRRHLTVYTDQLGPLLRDHRIPLVFLEACQSAQAEQASESVATELLKVGVAAVIAMSHSVLVETARRFVAAFYGPLAAGRRVGEATLAAQRALHEDSFRGHCFGAGELRLQDWFVPVLYQERDDPQLFTQVPAARTVADLKTALKARLGAVPAPPETGFIGRSRDLLALERLLQPAQAKVPPEHRWALIRGQGGEGKTALACELGRWLVRSQQIDRVAFVSVETHAQAAAVLDALGRQLVGPAYSVAAYGAPLGAPHPSAASEAAMLPVERALTERPTLLIIDNLESLLLPPYLAAQTPAALTEEAEQTLTEVLALCERLLASGQTRLLFTSREPLPAPFDRTANRRELAQLDPPDAVRLVERVLNLDGADTEALATREEIESLVESVHGHARTLALLAPALRDLGVARTRADLVALMADMERRFPGDRERSVYAGVELSLRRLSPANRERVGVLGVFHSEVQLGVLHVMTGWEQSECVALAAELIDTGLATQDPYNHLTLNPALCPYLRGRLDPTELAALSTHWRDSMSQYVGLLEQERDRQTEMAATLTVLGLPNLFALLDLEQYSGGAESTIDLTTKLWSLLQLLGRPRLLARVGQVREAAAWALAEGAGAAWDHAGFQVEHTRIEQQLAAGRLRESLTRAQALLQRARSAGGAAYPDADYDLAIACFLLARVRKTAGDAGSAVPLLDEARQGFKAIMRGQGAAGAARMASVCLGETGDCLLSLGRLDEAEAALEERISDAEHQNDHRGIAVGKGQFGTLRLQQRRYGEALDAYAEARERFTRLDEPGTVAAFWHRTGIAYQQSGNPEPAEDAYRQSLTIRVRLSDVVGQADTLVQLGNLYCDHWNRPEESVAFYLQAADLYFTIGAAVGEGRARSNLGEALRRIGRLDEAGLEVQRTIECYAPYGHAAEPWTAWSILADIETAADPEAAAAARGEAKAAYLAYRRDGGENHNPSGRIALALTEPLSARDPAAAQTLLRELAADPDCPDRLRPFLATLTAIAAGSRDPALADSPDLDHTESAEVLLLIETLAAP</sequence>
<dbReference type="Pfam" id="PF13424">
    <property type="entry name" value="TPR_12"/>
    <property type="match status" value="1"/>
</dbReference>
<dbReference type="SUPFAM" id="SSF48452">
    <property type="entry name" value="TPR-like"/>
    <property type="match status" value="2"/>
</dbReference>
<keyword evidence="3" id="KW-1185">Reference proteome</keyword>
<dbReference type="InterPro" id="IPR011990">
    <property type="entry name" value="TPR-like_helical_dom_sf"/>
</dbReference>
<dbReference type="KEGG" id="tsy:THSYN_27840"/>
<dbReference type="InterPro" id="IPR024983">
    <property type="entry name" value="CHAT_dom"/>
</dbReference>
<organism evidence="2 3">
    <name type="scientific">Candidatus Thiodictyon syntrophicum</name>
    <dbReference type="NCBI Taxonomy" id="1166950"/>
    <lineage>
        <taxon>Bacteria</taxon>
        <taxon>Pseudomonadati</taxon>
        <taxon>Pseudomonadota</taxon>
        <taxon>Gammaproteobacteria</taxon>
        <taxon>Chromatiales</taxon>
        <taxon>Chromatiaceae</taxon>
        <taxon>Thiodictyon</taxon>
    </lineage>
</organism>
<protein>
    <recommendedName>
        <fullName evidence="1">CHAT domain-containing protein</fullName>
    </recommendedName>
</protein>
<dbReference type="Gene3D" id="1.25.40.10">
    <property type="entry name" value="Tetratricopeptide repeat domain"/>
    <property type="match status" value="2"/>
</dbReference>
<dbReference type="Pfam" id="PF12770">
    <property type="entry name" value="CHAT"/>
    <property type="match status" value="1"/>
</dbReference>
<dbReference type="SUPFAM" id="SSF52540">
    <property type="entry name" value="P-loop containing nucleoside triphosphate hydrolases"/>
    <property type="match status" value="1"/>
</dbReference>
<gene>
    <name evidence="2" type="ORF">THSYN_27840</name>
</gene>
<name>A0A2K8UFQ0_9GAMM</name>
<dbReference type="PANTHER" id="PTHR10098">
    <property type="entry name" value="RAPSYN-RELATED"/>
    <property type="match status" value="1"/>
</dbReference>
<evidence type="ECO:0000313" key="2">
    <source>
        <dbReference type="EMBL" id="AUB84372.1"/>
    </source>
</evidence>
<feature type="domain" description="CHAT" evidence="1">
    <location>
        <begin position="44"/>
        <end position="281"/>
    </location>
</feature>
<proteinExistence type="predicted"/>
<dbReference type="EMBL" id="CP020370">
    <property type="protein sequence ID" value="AUB84372.1"/>
    <property type="molecule type" value="Genomic_DNA"/>
</dbReference>
<dbReference type="InterPro" id="IPR027417">
    <property type="entry name" value="P-loop_NTPase"/>
</dbReference>
<dbReference type="SMART" id="SM00028">
    <property type="entry name" value="TPR"/>
    <property type="match status" value="3"/>
</dbReference>
<dbReference type="RefSeq" id="WP_100922027.1">
    <property type="nucleotide sequence ID" value="NZ_CP020370.1"/>
</dbReference>
<dbReference type="AlphaFoldDB" id="A0A2K8UFQ0"/>
<dbReference type="InterPro" id="IPR019734">
    <property type="entry name" value="TPR_rpt"/>
</dbReference>
<dbReference type="Gene3D" id="3.40.50.300">
    <property type="entry name" value="P-loop containing nucleotide triphosphate hydrolases"/>
    <property type="match status" value="1"/>
</dbReference>
<reference evidence="2 3" key="1">
    <citation type="submission" date="2017-03" db="EMBL/GenBank/DDBJ databases">
        <title>Complete genome sequence of Candidatus 'Thiodictyon syntrophicum' sp. nov. strain Cad16T, a photolithoautotroph purple sulfur bacterium isolated from an alpine meromictic lake.</title>
        <authorList>
            <person name="Luedin S.M."/>
            <person name="Pothier J.F."/>
            <person name="Danza F."/>
            <person name="Storelli N."/>
            <person name="Wittwer M."/>
            <person name="Tonolla M."/>
        </authorList>
    </citation>
    <scope>NUCLEOTIDE SEQUENCE [LARGE SCALE GENOMIC DNA]</scope>
    <source>
        <strain evidence="2 3">Cad16T</strain>
    </source>
</reference>
<evidence type="ECO:0000313" key="3">
    <source>
        <dbReference type="Proteomes" id="UP000232638"/>
    </source>
</evidence>
<dbReference type="OrthoDB" id="5618688at2"/>
<evidence type="ECO:0000259" key="1">
    <source>
        <dbReference type="Pfam" id="PF12770"/>
    </source>
</evidence>
<dbReference type="PANTHER" id="PTHR10098:SF108">
    <property type="entry name" value="TETRATRICOPEPTIDE REPEAT PROTEIN 28"/>
    <property type="match status" value="1"/>
</dbReference>
<dbReference type="Proteomes" id="UP000232638">
    <property type="component" value="Chromosome"/>
</dbReference>
<accession>A0A2K8UFQ0</accession>